<dbReference type="Pfam" id="PF00250">
    <property type="entry name" value="Forkhead"/>
    <property type="match status" value="1"/>
</dbReference>
<evidence type="ECO:0000256" key="5">
    <source>
        <dbReference type="PROSITE-ProRule" id="PRU00089"/>
    </source>
</evidence>
<evidence type="ECO:0000313" key="8">
    <source>
        <dbReference type="EMBL" id="KZP22334.1"/>
    </source>
</evidence>
<dbReference type="InterPro" id="IPR036390">
    <property type="entry name" value="WH_DNA-bd_sf"/>
</dbReference>
<dbReference type="AlphaFoldDB" id="A0A166KWS8"/>
<dbReference type="PROSITE" id="PS50039">
    <property type="entry name" value="FORK_HEAD_3"/>
    <property type="match status" value="1"/>
</dbReference>
<evidence type="ECO:0000256" key="2">
    <source>
        <dbReference type="ARBA" id="ARBA00023125"/>
    </source>
</evidence>
<keyword evidence="9" id="KW-1185">Reference proteome</keyword>
<dbReference type="EMBL" id="KV417540">
    <property type="protein sequence ID" value="KZP22334.1"/>
    <property type="molecule type" value="Genomic_DNA"/>
</dbReference>
<dbReference type="GO" id="GO:0000981">
    <property type="term" value="F:DNA-binding transcription factor activity, RNA polymerase II-specific"/>
    <property type="evidence" value="ECO:0007669"/>
    <property type="project" value="TreeGrafter"/>
</dbReference>
<evidence type="ECO:0000313" key="9">
    <source>
        <dbReference type="Proteomes" id="UP000076532"/>
    </source>
</evidence>
<proteinExistence type="predicted"/>
<accession>A0A166KWS8</accession>
<dbReference type="SUPFAM" id="SSF46785">
    <property type="entry name" value="Winged helix' DNA-binding domain"/>
    <property type="match status" value="1"/>
</dbReference>
<feature type="DNA-binding region" description="Fork-head" evidence="5">
    <location>
        <begin position="246"/>
        <end position="326"/>
    </location>
</feature>
<dbReference type="Proteomes" id="UP000076532">
    <property type="component" value="Unassembled WGS sequence"/>
</dbReference>
<dbReference type="Gene3D" id="1.10.10.10">
    <property type="entry name" value="Winged helix-like DNA-binding domain superfamily/Winged helix DNA-binding domain"/>
    <property type="match status" value="1"/>
</dbReference>
<feature type="region of interest" description="Disordered" evidence="6">
    <location>
        <begin position="68"/>
        <end position="91"/>
    </location>
</feature>
<evidence type="ECO:0000256" key="6">
    <source>
        <dbReference type="SAM" id="MobiDB-lite"/>
    </source>
</evidence>
<gene>
    <name evidence="8" type="ORF">FIBSPDRAFT_1018049</name>
</gene>
<evidence type="ECO:0000256" key="1">
    <source>
        <dbReference type="ARBA" id="ARBA00023015"/>
    </source>
</evidence>
<dbReference type="PRINTS" id="PR00053">
    <property type="entry name" value="FORKHEAD"/>
</dbReference>
<keyword evidence="1" id="KW-0805">Transcription regulation</keyword>
<sequence length="500" mass="55549">MDVKLPRGMDGDDYIPFLVSQSNRLQMSNFNDLLDEDYAHGHNPRHHFVPKVRDHALTRIEREAPKAVLTPPDGAHSRGTFGHTSTGPGTHWPHACQKPDDEDARWISILDTSSCSRAWHTDDLRSPLLCSNQACGALRTSYSKEDCHSYTTTTSPIWSPRNVENNCAPQISINNAVQCGAFQIFNPPPSPTANETPKSGKSSVMPYNWAPDHTRTENDLRAKMGIPSERAVNLSIVPENAHPRCKPDKSLPDLLKLAIFGAPEHRLTVAGIYQAFKDHFQYFRDLELKDDMSFKNSVRHELSKRQIYTQVVMQQGQSKPRYWTLDATRTGDKWPKRIKKTVASGGVTKVPKQHLKQTPRTAAAATLATHPRSTLAPSRMLPREDKLDEASGSPAFDSPATTPCSALVTVSTLGLGSPLAPKPPLGSRVTTPATPPRFTRATGRTWASPLIIHRSLPEHPLAKFFVDGPAELHLPPIRRGLYRPLPPPKLSQAITFSRFR</sequence>
<dbReference type="GO" id="GO:0005634">
    <property type="term" value="C:nucleus"/>
    <property type="evidence" value="ECO:0007669"/>
    <property type="project" value="UniProtKB-SubCell"/>
</dbReference>
<dbReference type="STRING" id="436010.A0A166KWS8"/>
<evidence type="ECO:0000256" key="3">
    <source>
        <dbReference type="ARBA" id="ARBA00023163"/>
    </source>
</evidence>
<dbReference type="OrthoDB" id="5954824at2759"/>
<keyword evidence="4 5" id="KW-0539">Nucleus</keyword>
<keyword evidence="3" id="KW-0804">Transcription</keyword>
<dbReference type="PANTHER" id="PTHR46078:SF2">
    <property type="entry name" value="FORK-HEAD DOMAIN-CONTAINING PROTEIN"/>
    <property type="match status" value="1"/>
</dbReference>
<feature type="compositionally biased region" description="Low complexity" evidence="6">
    <location>
        <begin position="430"/>
        <end position="441"/>
    </location>
</feature>
<evidence type="ECO:0000259" key="7">
    <source>
        <dbReference type="PROSITE" id="PS50039"/>
    </source>
</evidence>
<name>A0A166KWS8_9AGAM</name>
<dbReference type="SMART" id="SM00339">
    <property type="entry name" value="FH"/>
    <property type="match status" value="1"/>
</dbReference>
<feature type="domain" description="Fork-head" evidence="7">
    <location>
        <begin position="246"/>
        <end position="326"/>
    </location>
</feature>
<evidence type="ECO:0000256" key="4">
    <source>
        <dbReference type="ARBA" id="ARBA00023242"/>
    </source>
</evidence>
<dbReference type="PANTHER" id="PTHR46078">
    <property type="entry name" value="FORKHEAD BOX PROTEIN J2 FAMILY MEMBER"/>
    <property type="match status" value="1"/>
</dbReference>
<protein>
    <recommendedName>
        <fullName evidence="7">Fork-head domain-containing protein</fullName>
    </recommendedName>
</protein>
<organism evidence="8 9">
    <name type="scientific">Athelia psychrophila</name>
    <dbReference type="NCBI Taxonomy" id="1759441"/>
    <lineage>
        <taxon>Eukaryota</taxon>
        <taxon>Fungi</taxon>
        <taxon>Dikarya</taxon>
        <taxon>Basidiomycota</taxon>
        <taxon>Agaricomycotina</taxon>
        <taxon>Agaricomycetes</taxon>
        <taxon>Agaricomycetidae</taxon>
        <taxon>Atheliales</taxon>
        <taxon>Atheliaceae</taxon>
        <taxon>Athelia</taxon>
    </lineage>
</organism>
<keyword evidence="2 5" id="KW-0238">DNA-binding</keyword>
<dbReference type="InterPro" id="IPR036388">
    <property type="entry name" value="WH-like_DNA-bd_sf"/>
</dbReference>
<dbReference type="InterPro" id="IPR045912">
    <property type="entry name" value="FOXJ2/3-like"/>
</dbReference>
<feature type="region of interest" description="Disordered" evidence="6">
    <location>
        <begin position="343"/>
        <end position="401"/>
    </location>
</feature>
<reference evidence="8 9" key="1">
    <citation type="journal article" date="2016" name="Mol. Biol. Evol.">
        <title>Comparative Genomics of Early-Diverging Mushroom-Forming Fungi Provides Insights into the Origins of Lignocellulose Decay Capabilities.</title>
        <authorList>
            <person name="Nagy L.G."/>
            <person name="Riley R."/>
            <person name="Tritt A."/>
            <person name="Adam C."/>
            <person name="Daum C."/>
            <person name="Floudas D."/>
            <person name="Sun H."/>
            <person name="Yadav J.S."/>
            <person name="Pangilinan J."/>
            <person name="Larsson K.H."/>
            <person name="Matsuura K."/>
            <person name="Barry K."/>
            <person name="Labutti K."/>
            <person name="Kuo R."/>
            <person name="Ohm R.A."/>
            <person name="Bhattacharya S.S."/>
            <person name="Shirouzu T."/>
            <person name="Yoshinaga Y."/>
            <person name="Martin F.M."/>
            <person name="Grigoriev I.V."/>
            <person name="Hibbett D.S."/>
        </authorList>
    </citation>
    <scope>NUCLEOTIDE SEQUENCE [LARGE SCALE GENOMIC DNA]</scope>
    <source>
        <strain evidence="8 9">CBS 109695</strain>
    </source>
</reference>
<comment type="subcellular location">
    <subcellularLocation>
        <location evidence="5">Nucleus</location>
    </subcellularLocation>
</comment>
<feature type="region of interest" description="Disordered" evidence="6">
    <location>
        <begin position="418"/>
        <end position="441"/>
    </location>
</feature>
<dbReference type="GO" id="GO:0000978">
    <property type="term" value="F:RNA polymerase II cis-regulatory region sequence-specific DNA binding"/>
    <property type="evidence" value="ECO:0007669"/>
    <property type="project" value="TreeGrafter"/>
</dbReference>
<dbReference type="InterPro" id="IPR001766">
    <property type="entry name" value="Fork_head_dom"/>
</dbReference>